<organism evidence="1 2">
    <name type="scientific">Rotaria sordida</name>
    <dbReference type="NCBI Taxonomy" id="392033"/>
    <lineage>
        <taxon>Eukaryota</taxon>
        <taxon>Metazoa</taxon>
        <taxon>Spiralia</taxon>
        <taxon>Gnathifera</taxon>
        <taxon>Rotifera</taxon>
        <taxon>Eurotatoria</taxon>
        <taxon>Bdelloidea</taxon>
        <taxon>Philodinida</taxon>
        <taxon>Philodinidae</taxon>
        <taxon>Rotaria</taxon>
    </lineage>
</organism>
<evidence type="ECO:0000313" key="2">
    <source>
        <dbReference type="Proteomes" id="UP000663823"/>
    </source>
</evidence>
<comment type="caution">
    <text evidence="1">The sequence shown here is derived from an EMBL/GenBank/DDBJ whole genome shotgun (WGS) entry which is preliminary data.</text>
</comment>
<dbReference type="Proteomes" id="UP000663823">
    <property type="component" value="Unassembled WGS sequence"/>
</dbReference>
<dbReference type="AlphaFoldDB" id="A0A820DF36"/>
<sequence length="71" mass="8652">THCFYFAQESKLNHILFKSFHELIHNENVLKTIPLPIKLPFRIEFEEDLWHIPRRHLTFEYRIGEGEFGEV</sequence>
<protein>
    <submittedName>
        <fullName evidence="1">Uncharacterized protein</fullName>
    </submittedName>
</protein>
<name>A0A820DF36_9BILA</name>
<feature type="non-terminal residue" evidence="1">
    <location>
        <position position="1"/>
    </location>
</feature>
<evidence type="ECO:0000313" key="1">
    <source>
        <dbReference type="EMBL" id="CAF4230961.1"/>
    </source>
</evidence>
<gene>
    <name evidence="1" type="ORF">OTI717_LOCUS39733</name>
</gene>
<dbReference type="EMBL" id="CAJOAX010027446">
    <property type="protein sequence ID" value="CAF4230961.1"/>
    <property type="molecule type" value="Genomic_DNA"/>
</dbReference>
<reference evidence="1" key="1">
    <citation type="submission" date="2021-02" db="EMBL/GenBank/DDBJ databases">
        <authorList>
            <person name="Nowell W R."/>
        </authorList>
    </citation>
    <scope>NUCLEOTIDE SEQUENCE</scope>
</reference>
<proteinExistence type="predicted"/>
<accession>A0A820DF36</accession>